<evidence type="ECO:0000256" key="9">
    <source>
        <dbReference type="ARBA" id="ARBA00022963"/>
    </source>
</evidence>
<dbReference type="InterPro" id="IPR029058">
    <property type="entry name" value="AB_hydrolase_fold"/>
</dbReference>
<evidence type="ECO:0000256" key="4">
    <source>
        <dbReference type="ARBA" id="ARBA00022553"/>
    </source>
</evidence>
<evidence type="ECO:0000256" key="2">
    <source>
        <dbReference type="ARBA" id="ARBA00004651"/>
    </source>
</evidence>
<keyword evidence="11" id="KW-0443">Lipid metabolism</keyword>
<keyword evidence="3" id="KW-1003">Cell membrane</keyword>
<dbReference type="PANTHER" id="PTHR45792:SF8">
    <property type="entry name" value="DIACYLGLYCEROL LIPASE-ALPHA"/>
    <property type="match status" value="1"/>
</dbReference>
<organism evidence="17">
    <name type="scientific">Attheya septentrionalis</name>
    <dbReference type="NCBI Taxonomy" id="420275"/>
    <lineage>
        <taxon>Eukaryota</taxon>
        <taxon>Sar</taxon>
        <taxon>Stramenopiles</taxon>
        <taxon>Ochrophyta</taxon>
        <taxon>Bacillariophyta</taxon>
        <taxon>Coscinodiscophyceae</taxon>
        <taxon>Chaetocerotophycidae</taxon>
        <taxon>Chaetocerotales</taxon>
        <taxon>Attheyaceae</taxon>
        <taxon>Attheya</taxon>
    </lineage>
</organism>
<dbReference type="InterPro" id="IPR052214">
    <property type="entry name" value="DAG_Lipase-Related"/>
</dbReference>
<comment type="catalytic activity">
    <reaction evidence="13">
        <text>a 1,2-diacyl-sn-glycerol + H2O = a 2-acylglycerol + a fatty acid + H(+)</text>
        <dbReference type="Rhea" id="RHEA:33275"/>
        <dbReference type="ChEBI" id="CHEBI:15377"/>
        <dbReference type="ChEBI" id="CHEBI:15378"/>
        <dbReference type="ChEBI" id="CHEBI:17389"/>
        <dbReference type="ChEBI" id="CHEBI:17815"/>
        <dbReference type="ChEBI" id="CHEBI:28868"/>
        <dbReference type="EC" id="3.1.1.116"/>
    </reaction>
    <physiologicalReaction direction="left-to-right" evidence="13">
        <dbReference type="Rhea" id="RHEA:33276"/>
    </physiologicalReaction>
</comment>
<dbReference type="EMBL" id="HBHQ01011850">
    <property type="protein sequence ID" value="CAD9816055.1"/>
    <property type="molecule type" value="Transcribed_RNA"/>
</dbReference>
<evidence type="ECO:0000256" key="14">
    <source>
        <dbReference type="ARBA" id="ARBA00026104"/>
    </source>
</evidence>
<evidence type="ECO:0000256" key="11">
    <source>
        <dbReference type="ARBA" id="ARBA00023098"/>
    </source>
</evidence>
<evidence type="ECO:0000313" key="17">
    <source>
        <dbReference type="EMBL" id="CAD9816055.1"/>
    </source>
</evidence>
<dbReference type="AlphaFoldDB" id="A0A7S2UFL9"/>
<evidence type="ECO:0000256" key="3">
    <source>
        <dbReference type="ARBA" id="ARBA00022475"/>
    </source>
</evidence>
<feature type="compositionally biased region" description="Basic and acidic residues" evidence="15">
    <location>
        <begin position="158"/>
        <end position="167"/>
    </location>
</feature>
<dbReference type="PANTHER" id="PTHR45792">
    <property type="entry name" value="DIACYLGLYCEROL LIPASE HOMOLOG-RELATED"/>
    <property type="match status" value="1"/>
</dbReference>
<protein>
    <recommendedName>
        <fullName evidence="14">sn-1-specific diacylglycerol lipase</fullName>
        <ecNumber evidence="14">3.1.1.116</ecNumber>
    </recommendedName>
</protein>
<feature type="domain" description="Fungal lipase-type" evidence="16">
    <location>
        <begin position="263"/>
        <end position="401"/>
    </location>
</feature>
<keyword evidence="5" id="KW-0812">Transmembrane</keyword>
<keyword evidence="6" id="KW-0479">Metal-binding</keyword>
<name>A0A7S2UFL9_9STRA</name>
<gene>
    <name evidence="17" type="ORF">ASEP1449_LOCUS7887</name>
</gene>
<keyword evidence="7" id="KW-0378">Hydrolase</keyword>
<comment type="subcellular location">
    <subcellularLocation>
        <location evidence="2">Cell membrane</location>
        <topology evidence="2">Multi-pass membrane protein</topology>
    </subcellularLocation>
</comment>
<proteinExistence type="predicted"/>
<evidence type="ECO:0000256" key="6">
    <source>
        <dbReference type="ARBA" id="ARBA00022723"/>
    </source>
</evidence>
<keyword evidence="9" id="KW-0442">Lipid degradation</keyword>
<dbReference type="GO" id="GO:0046872">
    <property type="term" value="F:metal ion binding"/>
    <property type="evidence" value="ECO:0007669"/>
    <property type="project" value="UniProtKB-KW"/>
</dbReference>
<evidence type="ECO:0000256" key="8">
    <source>
        <dbReference type="ARBA" id="ARBA00022837"/>
    </source>
</evidence>
<dbReference type="Pfam" id="PF01764">
    <property type="entry name" value="Lipase_3"/>
    <property type="match status" value="1"/>
</dbReference>
<evidence type="ECO:0000256" key="7">
    <source>
        <dbReference type="ARBA" id="ARBA00022801"/>
    </source>
</evidence>
<evidence type="ECO:0000256" key="5">
    <source>
        <dbReference type="ARBA" id="ARBA00022692"/>
    </source>
</evidence>
<evidence type="ECO:0000256" key="1">
    <source>
        <dbReference type="ARBA" id="ARBA00001913"/>
    </source>
</evidence>
<dbReference type="GO" id="GO:0016042">
    <property type="term" value="P:lipid catabolic process"/>
    <property type="evidence" value="ECO:0007669"/>
    <property type="project" value="UniProtKB-KW"/>
</dbReference>
<keyword evidence="12" id="KW-0472">Membrane</keyword>
<dbReference type="SUPFAM" id="SSF53474">
    <property type="entry name" value="alpha/beta-Hydrolases"/>
    <property type="match status" value="1"/>
</dbReference>
<evidence type="ECO:0000259" key="16">
    <source>
        <dbReference type="Pfam" id="PF01764"/>
    </source>
</evidence>
<keyword evidence="4" id="KW-0597">Phosphoprotein</keyword>
<accession>A0A7S2UFL9</accession>
<keyword evidence="10" id="KW-1133">Transmembrane helix</keyword>
<keyword evidence="8" id="KW-0106">Calcium</keyword>
<evidence type="ECO:0000256" key="13">
    <source>
        <dbReference type="ARBA" id="ARBA00024531"/>
    </source>
</evidence>
<dbReference type="EC" id="3.1.1.116" evidence="14"/>
<evidence type="ECO:0000256" key="10">
    <source>
        <dbReference type="ARBA" id="ARBA00022989"/>
    </source>
</evidence>
<feature type="region of interest" description="Disordered" evidence="15">
    <location>
        <begin position="145"/>
        <end position="168"/>
    </location>
</feature>
<sequence length="565" mass="62695">MPHPILLGPPALAALKSLYAASPSVSTVSSTSLVAILTHLTWRKLPPWIQDDPWFRQSTRSIRKGKKGDDDDDILEEMASLSCVLSKLQALAASGSEKLVFPLTGRALHASVLAAIQLAAQFRVQYPHIRDAMCLQIQQHAMANSNPNTRINNDESEESKPNRREDAGMPPAAELLEALDFAIWAYEDSLSTTSDTLRSDLEGKDYFLLAHRRTSKPGHVGYYVAFHPEKKTVLIGLKGTSTLEELLTDCCGRSVEYELRQEERVELTSAIDKVTVGNDESIEVEVGVLGISIEDSRMHVRCHEGILLSARRLADELQPLIQYLSELCGYKILICGHSLGAGAGALLGMIFRARMPWLLEGDCLLQVYAFACPPVLDQATALACCSFTTSIVNNSDIVPRSGLANVAVAMEFLKTIHVRLTELGLSLNGPRNATRFIQKLSQGTEGECILTLEEARVAMTQALETVEVSDPDHLYVPGRVIMMYETWDTPETDQKYWNESTKMKESPVKQPRNGNVESFVTDGMTEILRLFEVDEFRMFTDHLTSSYSSSIERLSKSEERKDSDV</sequence>
<comment type="cofactor">
    <cofactor evidence="1">
        <name>Ca(2+)</name>
        <dbReference type="ChEBI" id="CHEBI:29108"/>
    </cofactor>
</comment>
<dbReference type="GO" id="GO:0016298">
    <property type="term" value="F:lipase activity"/>
    <property type="evidence" value="ECO:0007669"/>
    <property type="project" value="TreeGrafter"/>
</dbReference>
<dbReference type="InterPro" id="IPR002921">
    <property type="entry name" value="Fungal_lipase-type"/>
</dbReference>
<dbReference type="Gene3D" id="3.40.50.1820">
    <property type="entry name" value="alpha/beta hydrolase"/>
    <property type="match status" value="1"/>
</dbReference>
<reference evidence="17" key="1">
    <citation type="submission" date="2021-01" db="EMBL/GenBank/DDBJ databases">
        <authorList>
            <person name="Corre E."/>
            <person name="Pelletier E."/>
            <person name="Niang G."/>
            <person name="Scheremetjew M."/>
            <person name="Finn R."/>
            <person name="Kale V."/>
            <person name="Holt S."/>
            <person name="Cochrane G."/>
            <person name="Meng A."/>
            <person name="Brown T."/>
            <person name="Cohen L."/>
        </authorList>
    </citation>
    <scope>NUCLEOTIDE SEQUENCE</scope>
    <source>
        <strain evidence="17">CCMP2084</strain>
    </source>
</reference>
<dbReference type="CDD" id="cd00519">
    <property type="entry name" value="Lipase_3"/>
    <property type="match status" value="1"/>
</dbReference>
<dbReference type="GO" id="GO:0005886">
    <property type="term" value="C:plasma membrane"/>
    <property type="evidence" value="ECO:0007669"/>
    <property type="project" value="UniProtKB-SubCell"/>
</dbReference>
<evidence type="ECO:0000256" key="12">
    <source>
        <dbReference type="ARBA" id="ARBA00023136"/>
    </source>
</evidence>
<evidence type="ECO:0000256" key="15">
    <source>
        <dbReference type="SAM" id="MobiDB-lite"/>
    </source>
</evidence>